<keyword evidence="3" id="KW-1185">Reference proteome</keyword>
<dbReference type="InterPro" id="IPR036041">
    <property type="entry name" value="Ribosome-inact_prot_sf"/>
</dbReference>
<accession>A0A8T0UH02</accession>
<gene>
    <name evidence="2" type="ORF">PVAP13_3NG311900</name>
</gene>
<feature type="region of interest" description="Disordered" evidence="1">
    <location>
        <begin position="196"/>
        <end position="216"/>
    </location>
</feature>
<feature type="region of interest" description="Disordered" evidence="1">
    <location>
        <begin position="1"/>
        <end position="20"/>
    </location>
</feature>
<comment type="caution">
    <text evidence="2">The sequence shown here is derived from an EMBL/GenBank/DDBJ whole genome shotgun (WGS) entry which is preliminary data.</text>
</comment>
<dbReference type="GO" id="GO:0030598">
    <property type="term" value="F:rRNA N-glycosylase activity"/>
    <property type="evidence" value="ECO:0007669"/>
    <property type="project" value="InterPro"/>
</dbReference>
<dbReference type="SUPFAM" id="SSF56371">
    <property type="entry name" value="Ribosome inactivating proteins (RIP)"/>
    <property type="match status" value="1"/>
</dbReference>
<evidence type="ECO:0000313" key="2">
    <source>
        <dbReference type="EMBL" id="KAG2621637.1"/>
    </source>
</evidence>
<dbReference type="Proteomes" id="UP000823388">
    <property type="component" value="Chromosome 3N"/>
</dbReference>
<name>A0A8T0UH02_PANVG</name>
<sequence>MSPSKKKGKQKLAVENTSQQGNNPILEKHQTWFRGTVTDDGRRYEIDGKLPKMMSGSESLHTNASYFDLLNSTVDQCRVGYYPLIQAFHDLDRSVAIAVILVVLFEAPRFPAVYEKCLDLIREMKDDLVGEKLQLLINNWCSKSRSFYDANGEEKTVYLTAGSCEEIKEVAQDFSILCRSQWDLWLTENGKKDKPATYESEVDVRNNTSGASSSSK</sequence>
<evidence type="ECO:0000256" key="1">
    <source>
        <dbReference type="SAM" id="MobiDB-lite"/>
    </source>
</evidence>
<feature type="compositionally biased region" description="Polar residues" evidence="1">
    <location>
        <begin position="205"/>
        <end position="216"/>
    </location>
</feature>
<evidence type="ECO:0000313" key="3">
    <source>
        <dbReference type="Proteomes" id="UP000823388"/>
    </source>
</evidence>
<dbReference type="AlphaFoldDB" id="A0A8T0UH02"/>
<organism evidence="2 3">
    <name type="scientific">Panicum virgatum</name>
    <name type="common">Blackwell switchgrass</name>
    <dbReference type="NCBI Taxonomy" id="38727"/>
    <lineage>
        <taxon>Eukaryota</taxon>
        <taxon>Viridiplantae</taxon>
        <taxon>Streptophyta</taxon>
        <taxon>Embryophyta</taxon>
        <taxon>Tracheophyta</taxon>
        <taxon>Spermatophyta</taxon>
        <taxon>Magnoliopsida</taxon>
        <taxon>Liliopsida</taxon>
        <taxon>Poales</taxon>
        <taxon>Poaceae</taxon>
        <taxon>PACMAD clade</taxon>
        <taxon>Panicoideae</taxon>
        <taxon>Panicodae</taxon>
        <taxon>Paniceae</taxon>
        <taxon>Panicinae</taxon>
        <taxon>Panicum</taxon>
        <taxon>Panicum sect. Hiantes</taxon>
    </lineage>
</organism>
<proteinExistence type="predicted"/>
<protein>
    <submittedName>
        <fullName evidence="2">Uncharacterized protein</fullName>
    </submittedName>
</protein>
<feature type="compositionally biased region" description="Basic residues" evidence="1">
    <location>
        <begin position="1"/>
        <end position="10"/>
    </location>
</feature>
<reference evidence="2" key="1">
    <citation type="submission" date="2020-05" db="EMBL/GenBank/DDBJ databases">
        <title>WGS assembly of Panicum virgatum.</title>
        <authorList>
            <person name="Lovell J.T."/>
            <person name="Jenkins J."/>
            <person name="Shu S."/>
            <person name="Juenger T.E."/>
            <person name="Schmutz J."/>
        </authorList>
    </citation>
    <scope>NUCLEOTIDE SEQUENCE</scope>
    <source>
        <strain evidence="2">AP13</strain>
    </source>
</reference>
<dbReference type="EMBL" id="CM029042">
    <property type="protein sequence ID" value="KAG2621637.1"/>
    <property type="molecule type" value="Genomic_DNA"/>
</dbReference>
<dbReference type="GO" id="GO:0017148">
    <property type="term" value="P:negative regulation of translation"/>
    <property type="evidence" value="ECO:0007669"/>
    <property type="project" value="InterPro"/>
</dbReference>